<dbReference type="PANTHER" id="PTHR24271:SF50">
    <property type="match status" value="1"/>
</dbReference>
<organism evidence="5">
    <name type="scientific">Soboliphyme baturini</name>
    <dbReference type="NCBI Taxonomy" id="241478"/>
    <lineage>
        <taxon>Eukaryota</taxon>
        <taxon>Metazoa</taxon>
        <taxon>Ecdysozoa</taxon>
        <taxon>Nematoda</taxon>
        <taxon>Enoplea</taxon>
        <taxon>Dorylaimia</taxon>
        <taxon>Dioctophymatida</taxon>
        <taxon>Dioctophymatoidea</taxon>
        <taxon>Soboliphymatidae</taxon>
        <taxon>Soboliphyme</taxon>
    </lineage>
</organism>
<evidence type="ECO:0000313" key="5">
    <source>
        <dbReference type="WBParaSite" id="SBAD_0000014401-mRNA-1"/>
    </source>
</evidence>
<evidence type="ECO:0000259" key="2">
    <source>
        <dbReference type="PROSITE" id="PS50240"/>
    </source>
</evidence>
<dbReference type="WBParaSite" id="SBAD_0000014401-mRNA-1">
    <property type="protein sequence ID" value="SBAD_0000014401-mRNA-1"/>
    <property type="gene ID" value="SBAD_0000014401"/>
</dbReference>
<dbReference type="AlphaFoldDB" id="A0A183I939"/>
<evidence type="ECO:0000256" key="1">
    <source>
        <dbReference type="ARBA" id="ARBA00023157"/>
    </source>
</evidence>
<dbReference type="GO" id="GO:0004252">
    <property type="term" value="F:serine-type endopeptidase activity"/>
    <property type="evidence" value="ECO:0007669"/>
    <property type="project" value="InterPro"/>
</dbReference>
<dbReference type="SUPFAM" id="SSF50494">
    <property type="entry name" value="Trypsin-like serine proteases"/>
    <property type="match status" value="1"/>
</dbReference>
<dbReference type="InterPro" id="IPR043504">
    <property type="entry name" value="Peptidase_S1_PA_chymotrypsin"/>
</dbReference>
<gene>
    <name evidence="3" type="ORF">SBAD_LOCUS133</name>
</gene>
<feature type="domain" description="Peptidase S1" evidence="2">
    <location>
        <begin position="35"/>
        <end position="217"/>
    </location>
</feature>
<dbReference type="Proteomes" id="UP000270296">
    <property type="component" value="Unassembled WGS sequence"/>
</dbReference>
<dbReference type="InterPro" id="IPR001254">
    <property type="entry name" value="Trypsin_dom"/>
</dbReference>
<name>A0A183I939_9BILA</name>
<proteinExistence type="predicted"/>
<evidence type="ECO:0000313" key="3">
    <source>
        <dbReference type="EMBL" id="VDO79961.1"/>
    </source>
</evidence>
<sequence length="219" mass="24772">MEIFDQSVVGVFVQVQQKVAVVTLASALLRENHNATCDDIDVLLGAYNLKDEEERSREQFEVRRFEVHPKYRPGEYSFDIAVLFFAKTPTQNMEIRRCILPPERPSSQSACHIASWGYEKEDRSLNDRKLIKTIGVKISTGHPMASGERGHLLYASRTQGGSLVELQDVGAPLLCRDMIFYNVFAGIVHIPASPHEYHEIAITSVYDNGDWLRHTILLG</sequence>
<protein>
    <submittedName>
        <fullName evidence="5">Peptidase S1 domain-containing protein</fullName>
    </submittedName>
</protein>
<dbReference type="InterPro" id="IPR009003">
    <property type="entry name" value="Peptidase_S1_PA"/>
</dbReference>
<dbReference type="Pfam" id="PF00089">
    <property type="entry name" value="Trypsin"/>
    <property type="match status" value="1"/>
</dbReference>
<accession>A0A183I939</accession>
<dbReference type="OrthoDB" id="6732254at2759"/>
<dbReference type="GO" id="GO:0006508">
    <property type="term" value="P:proteolysis"/>
    <property type="evidence" value="ECO:0007669"/>
    <property type="project" value="InterPro"/>
</dbReference>
<reference evidence="5" key="1">
    <citation type="submission" date="2016-06" db="UniProtKB">
        <authorList>
            <consortium name="WormBaseParasite"/>
        </authorList>
    </citation>
    <scope>IDENTIFICATION</scope>
</reference>
<keyword evidence="1" id="KW-1015">Disulfide bond</keyword>
<dbReference type="PANTHER" id="PTHR24271">
    <property type="entry name" value="KALLIKREIN-RELATED"/>
    <property type="match status" value="1"/>
</dbReference>
<keyword evidence="4" id="KW-1185">Reference proteome</keyword>
<evidence type="ECO:0000313" key="4">
    <source>
        <dbReference type="Proteomes" id="UP000270296"/>
    </source>
</evidence>
<reference evidence="3 4" key="2">
    <citation type="submission" date="2018-11" db="EMBL/GenBank/DDBJ databases">
        <authorList>
            <consortium name="Pathogen Informatics"/>
        </authorList>
    </citation>
    <scope>NUCLEOTIDE SEQUENCE [LARGE SCALE GENOMIC DNA]</scope>
</reference>
<dbReference type="PROSITE" id="PS50240">
    <property type="entry name" value="TRYPSIN_DOM"/>
    <property type="match status" value="1"/>
</dbReference>
<dbReference type="EMBL" id="UZAM01000212">
    <property type="protein sequence ID" value="VDO79961.1"/>
    <property type="molecule type" value="Genomic_DNA"/>
</dbReference>
<dbReference type="Gene3D" id="2.40.10.10">
    <property type="entry name" value="Trypsin-like serine proteases"/>
    <property type="match status" value="1"/>
</dbReference>